<dbReference type="GO" id="GO:0004222">
    <property type="term" value="F:metalloendopeptidase activity"/>
    <property type="evidence" value="ECO:0007669"/>
    <property type="project" value="UniProtKB-UniRule"/>
</dbReference>
<dbReference type="GO" id="GO:0008270">
    <property type="term" value="F:zinc ion binding"/>
    <property type="evidence" value="ECO:0007669"/>
    <property type="project" value="UniProtKB-UniRule"/>
</dbReference>
<name>A0ABD6EZZ9_9BILA</name>
<evidence type="ECO:0000256" key="5">
    <source>
        <dbReference type="ARBA" id="ARBA00022833"/>
    </source>
</evidence>
<dbReference type="EC" id="3.4.24.-" evidence="11"/>
<evidence type="ECO:0000256" key="4">
    <source>
        <dbReference type="ARBA" id="ARBA00022801"/>
    </source>
</evidence>
<evidence type="ECO:0000256" key="2">
    <source>
        <dbReference type="ARBA" id="ARBA00022723"/>
    </source>
</evidence>
<keyword evidence="2 10" id="KW-0479">Metal-binding</keyword>
<feature type="binding site" evidence="10">
    <location>
        <position position="188"/>
    </location>
    <ligand>
        <name>Zn(2+)</name>
        <dbReference type="ChEBI" id="CHEBI:29105"/>
        <note>catalytic</note>
    </ligand>
</feature>
<evidence type="ECO:0000256" key="10">
    <source>
        <dbReference type="PROSITE-ProRule" id="PRU01211"/>
    </source>
</evidence>
<proteinExistence type="predicted"/>
<keyword evidence="9" id="KW-0325">Glycoprotein</keyword>
<dbReference type="PROSITE" id="PS51864">
    <property type="entry name" value="ASTACIN"/>
    <property type="match status" value="1"/>
</dbReference>
<evidence type="ECO:0000313" key="14">
    <source>
        <dbReference type="Proteomes" id="UP001608902"/>
    </source>
</evidence>
<evidence type="ECO:0000256" key="6">
    <source>
        <dbReference type="ARBA" id="ARBA00023049"/>
    </source>
</evidence>
<dbReference type="EMBL" id="JBGFUD010010050">
    <property type="protein sequence ID" value="MFH4982768.1"/>
    <property type="molecule type" value="Genomic_DNA"/>
</dbReference>
<gene>
    <name evidence="13" type="ORF">AB6A40_009477</name>
</gene>
<feature type="signal peptide" evidence="11">
    <location>
        <begin position="1"/>
        <end position="20"/>
    </location>
</feature>
<dbReference type="AlphaFoldDB" id="A0ABD6EZZ9"/>
<dbReference type="SMART" id="SM00235">
    <property type="entry name" value="ZnMc"/>
    <property type="match status" value="1"/>
</dbReference>
<keyword evidence="8" id="KW-1015">Disulfide bond</keyword>
<dbReference type="PANTHER" id="PTHR10127:SF780">
    <property type="entry name" value="METALLOENDOPEPTIDASE"/>
    <property type="match status" value="1"/>
</dbReference>
<keyword evidence="6 10" id="KW-0482">Metalloprotease</keyword>
<accession>A0ABD6EZZ9</accession>
<dbReference type="Proteomes" id="UP001608902">
    <property type="component" value="Unassembled WGS sequence"/>
</dbReference>
<dbReference type="InterPro" id="IPR024079">
    <property type="entry name" value="MetalloPept_cat_dom_sf"/>
</dbReference>
<comment type="caution">
    <text evidence="10">Lacks conserved residue(s) required for the propagation of feature annotation.</text>
</comment>
<feature type="chain" id="PRO_5044529880" description="Metalloendopeptidase" evidence="11">
    <location>
        <begin position="21"/>
        <end position="462"/>
    </location>
</feature>
<dbReference type="CDD" id="cd04280">
    <property type="entry name" value="ZnMc_astacin_like"/>
    <property type="match status" value="1"/>
</dbReference>
<evidence type="ECO:0000256" key="8">
    <source>
        <dbReference type="ARBA" id="ARBA00023157"/>
    </source>
</evidence>
<keyword evidence="4 10" id="KW-0378">Hydrolase</keyword>
<keyword evidence="7" id="KW-0865">Zymogen</keyword>
<keyword evidence="3 11" id="KW-0732">Signal</keyword>
<evidence type="ECO:0000313" key="13">
    <source>
        <dbReference type="EMBL" id="MFH4982768.1"/>
    </source>
</evidence>
<evidence type="ECO:0000256" key="1">
    <source>
        <dbReference type="ARBA" id="ARBA00022670"/>
    </source>
</evidence>
<comment type="caution">
    <text evidence="13">The sequence shown here is derived from an EMBL/GenBank/DDBJ whole genome shotgun (WGS) entry which is preliminary data.</text>
</comment>
<evidence type="ECO:0000256" key="9">
    <source>
        <dbReference type="ARBA" id="ARBA00023180"/>
    </source>
</evidence>
<feature type="binding site" evidence="10">
    <location>
        <position position="182"/>
    </location>
    <ligand>
        <name>Zn(2+)</name>
        <dbReference type="ChEBI" id="CHEBI:29105"/>
        <note>catalytic</note>
    </ligand>
</feature>
<comment type="cofactor">
    <cofactor evidence="10 11">
        <name>Zn(2+)</name>
        <dbReference type="ChEBI" id="CHEBI:29105"/>
    </cofactor>
    <text evidence="10 11">Binds 1 zinc ion per subunit.</text>
</comment>
<dbReference type="PANTHER" id="PTHR10127">
    <property type="entry name" value="DISCOIDIN, CUB, EGF, LAMININ , AND ZINC METALLOPROTEASE DOMAIN CONTAINING"/>
    <property type="match status" value="1"/>
</dbReference>
<evidence type="ECO:0000259" key="12">
    <source>
        <dbReference type="PROSITE" id="PS51864"/>
    </source>
</evidence>
<dbReference type="Gene3D" id="3.40.390.10">
    <property type="entry name" value="Collagenase (Catalytic Domain)"/>
    <property type="match status" value="1"/>
</dbReference>
<feature type="active site" evidence="10">
    <location>
        <position position="179"/>
    </location>
</feature>
<organism evidence="13 14">
    <name type="scientific">Gnathostoma spinigerum</name>
    <dbReference type="NCBI Taxonomy" id="75299"/>
    <lineage>
        <taxon>Eukaryota</taxon>
        <taxon>Metazoa</taxon>
        <taxon>Ecdysozoa</taxon>
        <taxon>Nematoda</taxon>
        <taxon>Chromadorea</taxon>
        <taxon>Rhabditida</taxon>
        <taxon>Spirurina</taxon>
        <taxon>Gnathostomatomorpha</taxon>
        <taxon>Gnathostomatoidea</taxon>
        <taxon>Gnathostomatidae</taxon>
        <taxon>Gnathostoma</taxon>
    </lineage>
</organism>
<keyword evidence="1 10" id="KW-0645">Protease</keyword>
<dbReference type="SUPFAM" id="SSF55486">
    <property type="entry name" value="Metalloproteases ('zincins'), catalytic domain"/>
    <property type="match status" value="1"/>
</dbReference>
<dbReference type="InterPro" id="IPR034035">
    <property type="entry name" value="Astacin-like_dom"/>
</dbReference>
<evidence type="ECO:0000256" key="7">
    <source>
        <dbReference type="ARBA" id="ARBA00023145"/>
    </source>
</evidence>
<dbReference type="InterPro" id="IPR006026">
    <property type="entry name" value="Peptidase_Metallo"/>
</dbReference>
<reference evidence="13 14" key="1">
    <citation type="submission" date="2024-08" db="EMBL/GenBank/DDBJ databases">
        <title>Gnathostoma spinigerum genome.</title>
        <authorList>
            <person name="Gonzalez-Bertolin B."/>
            <person name="Monzon S."/>
            <person name="Zaballos A."/>
            <person name="Jimenez P."/>
            <person name="Dekumyoy P."/>
            <person name="Varona S."/>
            <person name="Cuesta I."/>
            <person name="Sumanam S."/>
            <person name="Adisakwattana P."/>
            <person name="Gasser R.B."/>
            <person name="Hernandez-Gonzalez A."/>
            <person name="Young N.D."/>
            <person name="Perteguer M.J."/>
        </authorList>
    </citation>
    <scope>NUCLEOTIDE SEQUENCE [LARGE SCALE GENOMIC DNA]</scope>
    <source>
        <strain evidence="13">AL3</strain>
        <tissue evidence="13">Liver</tissue>
    </source>
</reference>
<evidence type="ECO:0000256" key="3">
    <source>
        <dbReference type="ARBA" id="ARBA00022729"/>
    </source>
</evidence>
<feature type="domain" description="Peptidase M12A" evidence="12">
    <location>
        <begin position="84"/>
        <end position="282"/>
    </location>
</feature>
<keyword evidence="5 10" id="KW-0862">Zinc</keyword>
<dbReference type="InterPro" id="IPR001506">
    <property type="entry name" value="Peptidase_M12A"/>
</dbReference>
<protein>
    <recommendedName>
        <fullName evidence="11">Metalloendopeptidase</fullName>
        <ecNumber evidence="11">3.4.24.-</ecNumber>
    </recommendedName>
</protein>
<keyword evidence="14" id="KW-1185">Reference proteome</keyword>
<feature type="binding site" evidence="10">
    <location>
        <position position="178"/>
    </location>
    <ligand>
        <name>Zn(2+)</name>
        <dbReference type="ChEBI" id="CHEBI:29105"/>
        <note>catalytic</note>
    </ligand>
</feature>
<dbReference type="PRINTS" id="PR00480">
    <property type="entry name" value="ASTACIN"/>
</dbReference>
<evidence type="ECO:0000256" key="11">
    <source>
        <dbReference type="RuleBase" id="RU361183"/>
    </source>
</evidence>
<sequence length="462" mass="52492">MFLPLEVLFIWSITYQISFADYNISKLVDRSIPESSTFLTAVDFENANKVSIDFGSLGIKISDLERGDLYQGDIVLEKHQHGARSARSAAFLNQKWKTSRIPYEISTQYGEDARAVIASAVADFELYTCIRFVERTLGDDDYIYIYPGDGCHSKLGHVGGKQELSLGEDCLVKGIVIHELMHALSFIHEQSRPDRDRYVKVNVDAIEDKMTDQFERFEKNEVDHLGVQYNYNSLMHYGPKAFSRDGRPTIVPLNKKAAEFMGQRLAFSVGDVTQIRKLYQCKGQIRYTEPDFERLTIEDLKKQQIEFCDRPLVYCDFDVDCSDMKDYIRCPKTCRKCRASEIVTVEKCDGSSNSICDISSHSCSKADTDIICPRSCNKCRREEIPKIETCDNPGRRCAAPNCNDNYVAAQCGLTCSTLKCRPEEIPKRETCGNPRLRCVHPDCSDYIDAIQCGLSCHTLKCK</sequence>
<dbReference type="Pfam" id="PF01400">
    <property type="entry name" value="Astacin"/>
    <property type="match status" value="1"/>
</dbReference>
<dbReference type="GO" id="GO:0006508">
    <property type="term" value="P:proteolysis"/>
    <property type="evidence" value="ECO:0007669"/>
    <property type="project" value="UniProtKB-KW"/>
</dbReference>
<dbReference type="FunFam" id="3.40.390.10:FF:000015">
    <property type="entry name" value="Meprin A subunit"/>
    <property type="match status" value="1"/>
</dbReference>